<evidence type="ECO:0000313" key="2">
    <source>
        <dbReference type="Proteomes" id="UP000367750"/>
    </source>
</evidence>
<dbReference type="InterPro" id="IPR000415">
    <property type="entry name" value="Nitroreductase-like"/>
</dbReference>
<proteinExistence type="predicted"/>
<name>A0A5J5G3L9_9BACL</name>
<comment type="caution">
    <text evidence="1">The sequence shown here is derived from an EMBL/GenBank/DDBJ whole genome shotgun (WGS) entry which is preliminary data.</text>
</comment>
<dbReference type="AlphaFoldDB" id="A0A5J5G3L9"/>
<dbReference type="GO" id="GO:0016491">
    <property type="term" value="F:oxidoreductase activity"/>
    <property type="evidence" value="ECO:0007669"/>
    <property type="project" value="InterPro"/>
</dbReference>
<dbReference type="SUPFAM" id="SSF55469">
    <property type="entry name" value="FMN-dependent nitroreductase-like"/>
    <property type="match status" value="1"/>
</dbReference>
<evidence type="ECO:0000313" key="1">
    <source>
        <dbReference type="EMBL" id="KAA9001608.1"/>
    </source>
</evidence>
<keyword evidence="2" id="KW-1185">Reference proteome</keyword>
<sequence>MKELIRCGGLGTSAHNHQPWKFIVGEDYLEVALASEHLLPQMDPSGHQAYMALGTAVENIRAAARGIGLMPEVEPPAVSEDGAVIRIRLHPGPAPTDQEKSLHQAVTERFTNRNPHDGRPVEPEVWGDLEEALRPFGIKMHVVSSANGVRRVSRLIGSAERFGLEHAGTVDETYDWLRFSDQSYAEKGDGLWMRTMGFGPAVALAAKFVFKWNRIRLLNLAGFSRVYGLRSRRTASKSASWVLLTVEDSSPAGFIVAGEGYQRFLLRAHEHNLAIHPMTYLVMVCIMLAERPDCMTKSQRRRAEAFDREMRAGFGMEDREYPLIAMRIGYAPPPVFLARRRKPVVEYAPAASVSPEDRPTAVLEEVGV</sequence>
<dbReference type="Proteomes" id="UP000367750">
    <property type="component" value="Unassembled WGS sequence"/>
</dbReference>
<dbReference type="Gene3D" id="3.40.109.10">
    <property type="entry name" value="NADH Oxidase"/>
    <property type="match status" value="1"/>
</dbReference>
<evidence type="ECO:0008006" key="3">
    <source>
        <dbReference type="Google" id="ProtNLM"/>
    </source>
</evidence>
<gene>
    <name evidence="1" type="ORF">F4V43_13890</name>
</gene>
<protein>
    <recommendedName>
        <fullName evidence="3">Nitroreductase domain-containing protein</fullName>
    </recommendedName>
</protein>
<reference evidence="1 2" key="1">
    <citation type="submission" date="2019-09" db="EMBL/GenBank/DDBJ databases">
        <title>Bacillus ochoae sp. nov., Paenibacillus whitsoniae sp. nov., Paenibacillus spiritus sp. nov. Isolated from the Mars Exploration Rover during spacecraft assembly.</title>
        <authorList>
            <person name="Seuylemezian A."/>
            <person name="Vaishampayan P."/>
        </authorList>
    </citation>
    <scope>NUCLEOTIDE SEQUENCE [LARGE SCALE GENOMIC DNA]</scope>
    <source>
        <strain evidence="1 2">MER_111</strain>
    </source>
</reference>
<dbReference type="OrthoDB" id="5149792at2"/>
<dbReference type="RefSeq" id="WP_150458854.1">
    <property type="nucleotide sequence ID" value="NZ_VYKK01000019.1"/>
</dbReference>
<accession>A0A5J5G3L9</accession>
<dbReference type="EMBL" id="VYKK01000019">
    <property type="protein sequence ID" value="KAA9001608.1"/>
    <property type="molecule type" value="Genomic_DNA"/>
</dbReference>
<organism evidence="1 2">
    <name type="scientific">Paenibacillus spiritus</name>
    <dbReference type="NCBI Taxonomy" id="2496557"/>
    <lineage>
        <taxon>Bacteria</taxon>
        <taxon>Bacillati</taxon>
        <taxon>Bacillota</taxon>
        <taxon>Bacilli</taxon>
        <taxon>Bacillales</taxon>
        <taxon>Paenibacillaceae</taxon>
        <taxon>Paenibacillus</taxon>
    </lineage>
</organism>